<evidence type="ECO:0000313" key="1">
    <source>
        <dbReference type="EMBL" id="OBZ66251.1"/>
    </source>
</evidence>
<accession>A0A1C7LNC8</accession>
<organism evidence="1 2">
    <name type="scientific">Grifola frondosa</name>
    <name type="common">Maitake</name>
    <name type="synonym">Polyporus frondosus</name>
    <dbReference type="NCBI Taxonomy" id="5627"/>
    <lineage>
        <taxon>Eukaryota</taxon>
        <taxon>Fungi</taxon>
        <taxon>Dikarya</taxon>
        <taxon>Basidiomycota</taxon>
        <taxon>Agaricomycotina</taxon>
        <taxon>Agaricomycetes</taxon>
        <taxon>Polyporales</taxon>
        <taxon>Grifolaceae</taxon>
        <taxon>Grifola</taxon>
    </lineage>
</organism>
<dbReference type="AlphaFoldDB" id="A0A1C7LNC8"/>
<sequence>MAQSTADVYKPPTPMKTIQPSFLLSAHAHTPNPEVHSLAQASAFPTMPHPAFSPLHSADYLCATPSHVECFLPSGASRYSACPLRRMQLTECKNEKKNSELHAGTASAYASHGDFHMPSVHLSLDLCKLDTHLVA</sequence>
<evidence type="ECO:0000313" key="2">
    <source>
        <dbReference type="Proteomes" id="UP000092993"/>
    </source>
</evidence>
<gene>
    <name evidence="1" type="ORF">A0H81_13899</name>
</gene>
<name>A0A1C7LNC8_GRIFR</name>
<dbReference type="EMBL" id="LUGG01000032">
    <property type="protein sequence ID" value="OBZ66251.1"/>
    <property type="molecule type" value="Genomic_DNA"/>
</dbReference>
<comment type="caution">
    <text evidence="1">The sequence shown here is derived from an EMBL/GenBank/DDBJ whole genome shotgun (WGS) entry which is preliminary data.</text>
</comment>
<reference evidence="1 2" key="1">
    <citation type="submission" date="2016-03" db="EMBL/GenBank/DDBJ databases">
        <title>Whole genome sequencing of Grifola frondosa 9006-11.</title>
        <authorList>
            <person name="Min B."/>
            <person name="Park H."/>
            <person name="Kim J.-G."/>
            <person name="Cho H."/>
            <person name="Oh Y.-L."/>
            <person name="Kong W.-S."/>
            <person name="Choi I.-G."/>
        </authorList>
    </citation>
    <scope>NUCLEOTIDE SEQUENCE [LARGE SCALE GENOMIC DNA]</scope>
    <source>
        <strain evidence="1 2">9006-11</strain>
    </source>
</reference>
<dbReference type="Proteomes" id="UP000092993">
    <property type="component" value="Unassembled WGS sequence"/>
</dbReference>
<proteinExistence type="predicted"/>
<protein>
    <submittedName>
        <fullName evidence="1">Uncharacterized protein</fullName>
    </submittedName>
</protein>
<keyword evidence="2" id="KW-1185">Reference proteome</keyword>